<evidence type="ECO:0000256" key="1">
    <source>
        <dbReference type="SAM" id="MobiDB-lite"/>
    </source>
</evidence>
<name>A0A1Z3U4G7_BREVE</name>
<gene>
    <name evidence="2" type="ORF">CEP68_00790</name>
</gene>
<organism evidence="2 3">
    <name type="scientific">Brevundimonas vesicularis</name>
    <name type="common">Pseudomonas vesicularis</name>
    <dbReference type="NCBI Taxonomy" id="41276"/>
    <lineage>
        <taxon>Bacteria</taxon>
        <taxon>Pseudomonadati</taxon>
        <taxon>Pseudomonadota</taxon>
        <taxon>Alphaproteobacteria</taxon>
        <taxon>Caulobacterales</taxon>
        <taxon>Caulobacteraceae</taxon>
        <taxon>Brevundimonas</taxon>
    </lineage>
</organism>
<proteinExistence type="predicted"/>
<evidence type="ECO:0000313" key="2">
    <source>
        <dbReference type="EMBL" id="ASE38161.1"/>
    </source>
</evidence>
<accession>A0A1Z3U4G7</accession>
<feature type="region of interest" description="Disordered" evidence="1">
    <location>
        <begin position="102"/>
        <end position="125"/>
    </location>
</feature>
<protein>
    <submittedName>
        <fullName evidence="2">Uncharacterized protein</fullName>
    </submittedName>
</protein>
<reference evidence="3" key="1">
    <citation type="submission" date="2017-06" db="EMBL/GenBank/DDBJ databases">
        <title>FDA dAtabase for Regulatory Grade micrObial Sequences (FDA-ARGOS): Supporting development and validation of Infectious Disease Dx tests.</title>
        <authorList>
            <person name="Minogue T."/>
            <person name="Wolcott M."/>
            <person name="Wasieloski L."/>
            <person name="Aguilar W."/>
            <person name="Moore D."/>
            <person name="Tallon L."/>
            <person name="Sadzewicz L."/>
            <person name="Sengamalay N."/>
            <person name="Ott S."/>
            <person name="Godinez A."/>
            <person name="Nagaraj S."/>
            <person name="Nadendla S."/>
            <person name="Geyer C."/>
            <person name="Sichtig H."/>
        </authorList>
    </citation>
    <scope>NUCLEOTIDE SEQUENCE [LARGE SCALE GENOMIC DNA]</scope>
    <source>
        <strain evidence="3">FDAARGOS_289</strain>
    </source>
</reference>
<feature type="compositionally biased region" description="Basic and acidic residues" evidence="1">
    <location>
        <begin position="106"/>
        <end position="125"/>
    </location>
</feature>
<dbReference type="GeneID" id="34013858"/>
<evidence type="ECO:0000313" key="3">
    <source>
        <dbReference type="Proteomes" id="UP000197050"/>
    </source>
</evidence>
<dbReference type="KEGG" id="bvc:CEP68_00790"/>
<sequence length="125" mass="13509">MTDLNNSASIAAIVESFRKEMIDVVNQAADDLLDTLTGDSGAHPVASVKIPTLAQCQDPKNKTENGVNLTERGVEVLYRLFDDGAGYNRASKSLGITQTAARHRKGAWEKAGGRDRVRKELPGID</sequence>
<dbReference type="EMBL" id="CP022048">
    <property type="protein sequence ID" value="ASE38161.1"/>
    <property type="molecule type" value="Genomic_DNA"/>
</dbReference>
<dbReference type="RefSeq" id="WP_088582149.1">
    <property type="nucleotide sequence ID" value="NZ_CP022048.2"/>
</dbReference>
<dbReference type="Proteomes" id="UP000197050">
    <property type="component" value="Chromosome"/>
</dbReference>
<dbReference type="AlphaFoldDB" id="A0A1Z3U4G7"/>